<evidence type="ECO:0000313" key="2">
    <source>
        <dbReference type="EMBL" id="KKM16428.1"/>
    </source>
</evidence>
<sequence length="119" mass="13422">MLRRVYIKKSEGKLTPLGIIVIAGELVQIVAARMLNVIYEQDFLPSSFGYRPGVGPRKAVQDITSVLYREKDCVYGKTCREFGSTVKGVCRKNPETIERPNSRNWGSLSQNKEEGVTRK</sequence>
<feature type="region of interest" description="Disordered" evidence="1">
    <location>
        <begin position="98"/>
        <end position="119"/>
    </location>
</feature>
<evidence type="ECO:0008006" key="3">
    <source>
        <dbReference type="Google" id="ProtNLM"/>
    </source>
</evidence>
<dbReference type="AlphaFoldDB" id="A0A0F9K2S6"/>
<accession>A0A0F9K2S6</accession>
<dbReference type="EMBL" id="LAZR01014677">
    <property type="protein sequence ID" value="KKM16428.1"/>
    <property type="molecule type" value="Genomic_DNA"/>
</dbReference>
<reference evidence="2" key="1">
    <citation type="journal article" date="2015" name="Nature">
        <title>Complex archaea that bridge the gap between prokaryotes and eukaryotes.</title>
        <authorList>
            <person name="Spang A."/>
            <person name="Saw J.H."/>
            <person name="Jorgensen S.L."/>
            <person name="Zaremba-Niedzwiedzka K."/>
            <person name="Martijn J."/>
            <person name="Lind A.E."/>
            <person name="van Eijk R."/>
            <person name="Schleper C."/>
            <person name="Guy L."/>
            <person name="Ettema T.J."/>
        </authorList>
    </citation>
    <scope>NUCLEOTIDE SEQUENCE</scope>
</reference>
<proteinExistence type="predicted"/>
<organism evidence="2">
    <name type="scientific">marine sediment metagenome</name>
    <dbReference type="NCBI Taxonomy" id="412755"/>
    <lineage>
        <taxon>unclassified sequences</taxon>
        <taxon>metagenomes</taxon>
        <taxon>ecological metagenomes</taxon>
    </lineage>
</organism>
<evidence type="ECO:0000256" key="1">
    <source>
        <dbReference type="SAM" id="MobiDB-lite"/>
    </source>
</evidence>
<comment type="caution">
    <text evidence="2">The sequence shown here is derived from an EMBL/GenBank/DDBJ whole genome shotgun (WGS) entry which is preliminary data.</text>
</comment>
<gene>
    <name evidence="2" type="ORF">LCGC14_1685930</name>
</gene>
<name>A0A0F9K2S6_9ZZZZ</name>
<protein>
    <recommendedName>
        <fullName evidence="3">Reverse transcriptase domain-containing protein</fullName>
    </recommendedName>
</protein>